<gene>
    <name evidence="2" type="ORF">RRG08_021290</name>
</gene>
<evidence type="ECO:0000256" key="1">
    <source>
        <dbReference type="SAM" id="MobiDB-lite"/>
    </source>
</evidence>
<feature type="region of interest" description="Disordered" evidence="1">
    <location>
        <begin position="24"/>
        <end position="70"/>
    </location>
</feature>
<feature type="compositionally biased region" description="Polar residues" evidence="1">
    <location>
        <begin position="26"/>
        <end position="40"/>
    </location>
</feature>
<keyword evidence="3" id="KW-1185">Reference proteome</keyword>
<dbReference type="AlphaFoldDB" id="A0AAE0ZBG9"/>
<accession>A0AAE0ZBG9</accession>
<proteinExistence type="predicted"/>
<dbReference type="EMBL" id="JAWDGP010004282">
    <property type="protein sequence ID" value="KAK3765611.1"/>
    <property type="molecule type" value="Genomic_DNA"/>
</dbReference>
<evidence type="ECO:0000313" key="3">
    <source>
        <dbReference type="Proteomes" id="UP001283361"/>
    </source>
</evidence>
<sequence>MSSPQRDKFSLLFLIGQRGSLDWHLSSKQARNGQPSQQPGSRRPGSHDGTHAGQKATSAPRALTLRAGER</sequence>
<reference evidence="2" key="1">
    <citation type="journal article" date="2023" name="G3 (Bethesda)">
        <title>A reference genome for the long-term kleptoplast-retaining sea slug Elysia crispata morphotype clarki.</title>
        <authorList>
            <person name="Eastman K.E."/>
            <person name="Pendleton A.L."/>
            <person name="Shaikh M.A."/>
            <person name="Suttiyut T."/>
            <person name="Ogas R."/>
            <person name="Tomko P."/>
            <person name="Gavelis G."/>
            <person name="Widhalm J.R."/>
            <person name="Wisecaver J.H."/>
        </authorList>
    </citation>
    <scope>NUCLEOTIDE SEQUENCE</scope>
    <source>
        <strain evidence="2">ECLA1</strain>
    </source>
</reference>
<evidence type="ECO:0000313" key="2">
    <source>
        <dbReference type="EMBL" id="KAK3765611.1"/>
    </source>
</evidence>
<protein>
    <submittedName>
        <fullName evidence="2">Uncharacterized protein</fullName>
    </submittedName>
</protein>
<name>A0AAE0ZBG9_9GAST</name>
<comment type="caution">
    <text evidence="2">The sequence shown here is derived from an EMBL/GenBank/DDBJ whole genome shotgun (WGS) entry which is preliminary data.</text>
</comment>
<dbReference type="Proteomes" id="UP001283361">
    <property type="component" value="Unassembled WGS sequence"/>
</dbReference>
<organism evidence="2 3">
    <name type="scientific">Elysia crispata</name>
    <name type="common">lettuce slug</name>
    <dbReference type="NCBI Taxonomy" id="231223"/>
    <lineage>
        <taxon>Eukaryota</taxon>
        <taxon>Metazoa</taxon>
        <taxon>Spiralia</taxon>
        <taxon>Lophotrochozoa</taxon>
        <taxon>Mollusca</taxon>
        <taxon>Gastropoda</taxon>
        <taxon>Heterobranchia</taxon>
        <taxon>Euthyneura</taxon>
        <taxon>Panpulmonata</taxon>
        <taxon>Sacoglossa</taxon>
        <taxon>Placobranchoidea</taxon>
        <taxon>Plakobranchidae</taxon>
        <taxon>Elysia</taxon>
    </lineage>
</organism>